<comment type="caution">
    <text evidence="2">The sequence shown here is derived from an EMBL/GenBank/DDBJ whole genome shotgun (WGS) entry which is preliminary data.</text>
</comment>
<dbReference type="OrthoDB" id="2697487at2"/>
<keyword evidence="1" id="KW-0812">Transmembrane</keyword>
<keyword evidence="1" id="KW-1133">Transmembrane helix</keyword>
<dbReference type="InterPro" id="IPR035281">
    <property type="entry name" value="DUF5359"/>
</dbReference>
<keyword evidence="1" id="KW-0472">Membrane</keyword>
<dbReference type="Proteomes" id="UP000255326">
    <property type="component" value="Unassembled WGS sequence"/>
</dbReference>
<evidence type="ECO:0000256" key="1">
    <source>
        <dbReference type="SAM" id="Phobius"/>
    </source>
</evidence>
<reference evidence="2 3" key="1">
    <citation type="submission" date="2018-07" db="EMBL/GenBank/DDBJ databases">
        <title>Genomic Encyclopedia of Type Strains, Phase IV (KMG-IV): sequencing the most valuable type-strain genomes for metagenomic binning, comparative biology and taxonomic classification.</title>
        <authorList>
            <person name="Goeker M."/>
        </authorList>
    </citation>
    <scope>NUCLEOTIDE SEQUENCE [LARGE SCALE GENOMIC DNA]</scope>
    <source>
        <strain evidence="2 3">DSM 25281</strain>
    </source>
</reference>
<protein>
    <submittedName>
        <fullName evidence="2">Uncharacterized protein</fullName>
    </submittedName>
</protein>
<gene>
    <name evidence="2" type="ORF">DFR59_10423</name>
</gene>
<feature type="transmembrane region" description="Helical" evidence="1">
    <location>
        <begin position="7"/>
        <end position="26"/>
    </location>
</feature>
<dbReference type="AlphaFoldDB" id="A0A370GM56"/>
<dbReference type="EMBL" id="QQAY01000004">
    <property type="protein sequence ID" value="RDI42973.1"/>
    <property type="molecule type" value="Genomic_DNA"/>
</dbReference>
<name>A0A370GM56_9BACI</name>
<keyword evidence="3" id="KW-1185">Reference proteome</keyword>
<accession>A0A370GM56</accession>
<dbReference type="RefSeq" id="WP_114745300.1">
    <property type="nucleotide sequence ID" value="NZ_QQAY01000004.1"/>
</dbReference>
<organism evidence="2 3">
    <name type="scientific">Falsibacillus pallidus</name>
    <dbReference type="NCBI Taxonomy" id="493781"/>
    <lineage>
        <taxon>Bacteria</taxon>
        <taxon>Bacillati</taxon>
        <taxon>Bacillota</taxon>
        <taxon>Bacilli</taxon>
        <taxon>Bacillales</taxon>
        <taxon>Bacillaceae</taxon>
        <taxon>Falsibacillus</taxon>
    </lineage>
</organism>
<evidence type="ECO:0000313" key="3">
    <source>
        <dbReference type="Proteomes" id="UP000255326"/>
    </source>
</evidence>
<proteinExistence type="predicted"/>
<evidence type="ECO:0000313" key="2">
    <source>
        <dbReference type="EMBL" id="RDI42973.1"/>
    </source>
</evidence>
<dbReference type="Pfam" id="PF17313">
    <property type="entry name" value="DUF5359"/>
    <property type="match status" value="1"/>
</dbReference>
<sequence length="61" mass="7370">MEMVERWIIKLTIIQLIGLLAAQLFLHHYNWLPQMNRLLLYEGVEKMKYSEILDVLEPQSR</sequence>